<comment type="caution">
    <text evidence="2">The sequence shown here is derived from an EMBL/GenBank/DDBJ whole genome shotgun (WGS) entry which is preliminary data.</text>
</comment>
<protein>
    <submittedName>
        <fullName evidence="2">Uncharacterized protein</fullName>
    </submittedName>
</protein>
<keyword evidence="3" id="KW-1185">Reference proteome</keyword>
<sequence>MPRHPSITVYTMNEVIITVRGESERRVAPERAVAHVTATADGPERGAVVERTAALAEPVRTDLGARKSAGRIADWSSQRMSVWADRPWNNEGRQLDLVEWQLTPETRAHVEREVATDAVAVAVARARAYAGAIDRSAVEPLQIADLGLLGGSSPEPPPRACSRARR</sequence>
<dbReference type="InterPro" id="IPR007497">
    <property type="entry name" value="SIMPL/DUF541"/>
</dbReference>
<proteinExistence type="predicted"/>
<dbReference type="EMBL" id="VFPS01000001">
    <property type="protein sequence ID" value="TQN00714.1"/>
    <property type="molecule type" value="Genomic_DNA"/>
</dbReference>
<gene>
    <name evidence="2" type="ORF">FHX68_0832</name>
</gene>
<evidence type="ECO:0000313" key="2">
    <source>
        <dbReference type="EMBL" id="TQN00714.1"/>
    </source>
</evidence>
<organism evidence="2 3">
    <name type="scientific">Microbacterium lacticum</name>
    <dbReference type="NCBI Taxonomy" id="33885"/>
    <lineage>
        <taxon>Bacteria</taxon>
        <taxon>Bacillati</taxon>
        <taxon>Actinomycetota</taxon>
        <taxon>Actinomycetes</taxon>
        <taxon>Micrococcales</taxon>
        <taxon>Microbacteriaceae</taxon>
        <taxon>Microbacterium</taxon>
    </lineage>
</organism>
<dbReference type="AlphaFoldDB" id="A0A4Y3UIE4"/>
<evidence type="ECO:0000256" key="1">
    <source>
        <dbReference type="SAM" id="MobiDB-lite"/>
    </source>
</evidence>
<dbReference type="Proteomes" id="UP000319804">
    <property type="component" value="Unassembled WGS sequence"/>
</dbReference>
<feature type="region of interest" description="Disordered" evidence="1">
    <location>
        <begin position="147"/>
        <end position="166"/>
    </location>
</feature>
<accession>A0A4Y3UIE4</accession>
<name>A0A4Y3UIE4_9MICO</name>
<reference evidence="2 3" key="1">
    <citation type="submission" date="2019-06" db="EMBL/GenBank/DDBJ databases">
        <title>Sequencing the genomes of 1000 actinobacteria strains.</title>
        <authorList>
            <person name="Klenk H.-P."/>
        </authorList>
    </citation>
    <scope>NUCLEOTIDE SEQUENCE [LARGE SCALE GENOMIC DNA]</scope>
    <source>
        <strain evidence="2 3">DSM 20427</strain>
    </source>
</reference>
<dbReference type="Pfam" id="PF04402">
    <property type="entry name" value="SIMPL"/>
    <property type="match status" value="1"/>
</dbReference>
<evidence type="ECO:0000313" key="3">
    <source>
        <dbReference type="Proteomes" id="UP000319804"/>
    </source>
</evidence>